<accession>Q6MWH5</accession>
<reference evidence="2" key="2">
    <citation type="journal article" date="2008" name="Nucleic Acids Res.">
        <title>The rice annotation project database (RAP-DB): 2008 update.</title>
        <authorList>
            <consortium name="The rice annotation project (RAP)"/>
        </authorList>
    </citation>
    <scope>GENOME REANNOTATION</scope>
    <source>
        <strain evidence="2">cv. Nipponbare</strain>
    </source>
</reference>
<evidence type="ECO:0000313" key="1">
    <source>
        <dbReference type="EMBL" id="CAE75970.1"/>
    </source>
</evidence>
<evidence type="ECO:0000313" key="2">
    <source>
        <dbReference type="Proteomes" id="UP000000763"/>
    </source>
</evidence>
<protein>
    <submittedName>
        <fullName evidence="1">B1160F02.1 protein</fullName>
    </submittedName>
</protein>
<name>Q6MWH5_ORYSJ</name>
<organism evidence="1 2">
    <name type="scientific">Oryza sativa subsp. japonica</name>
    <name type="common">Rice</name>
    <dbReference type="NCBI Taxonomy" id="39947"/>
    <lineage>
        <taxon>Eukaryota</taxon>
        <taxon>Viridiplantae</taxon>
        <taxon>Streptophyta</taxon>
        <taxon>Embryophyta</taxon>
        <taxon>Tracheophyta</taxon>
        <taxon>Spermatophyta</taxon>
        <taxon>Magnoliopsida</taxon>
        <taxon>Liliopsida</taxon>
        <taxon>Poales</taxon>
        <taxon>Poaceae</taxon>
        <taxon>BOP clade</taxon>
        <taxon>Oryzoideae</taxon>
        <taxon>Oryzeae</taxon>
        <taxon>Oryzinae</taxon>
        <taxon>Oryza</taxon>
        <taxon>Oryza sativa</taxon>
    </lineage>
</organism>
<sequence length="85" mass="8940">MGFVSGVDDFAFPPGQAFQFGSLDFITDSFDKISLLDLDPNQSGGDAISAPEVGVILQPLGTVSTEELDGYLSSPGVDSRPMEIL</sequence>
<dbReference type="Proteomes" id="UP000000763">
    <property type="component" value="Chromosome 4"/>
</dbReference>
<dbReference type="AlphaFoldDB" id="Q6MWH5"/>
<dbReference type="EMBL" id="BX842604">
    <property type="protein sequence ID" value="CAE75970.1"/>
    <property type="molecule type" value="Genomic_DNA"/>
</dbReference>
<proteinExistence type="predicted"/>
<reference evidence="2" key="1">
    <citation type="journal article" date="2005" name="Nature">
        <title>The map-based sequence of the rice genome.</title>
        <authorList>
            <consortium name="International rice genome sequencing project (IRGSP)"/>
            <person name="Matsumoto T."/>
            <person name="Wu J."/>
            <person name="Kanamori H."/>
            <person name="Katayose Y."/>
            <person name="Fujisawa M."/>
            <person name="Namiki N."/>
            <person name="Mizuno H."/>
            <person name="Yamamoto K."/>
            <person name="Antonio B.A."/>
            <person name="Baba T."/>
            <person name="Sakata K."/>
            <person name="Nagamura Y."/>
            <person name="Aoki H."/>
            <person name="Arikawa K."/>
            <person name="Arita K."/>
            <person name="Bito T."/>
            <person name="Chiden Y."/>
            <person name="Fujitsuka N."/>
            <person name="Fukunaka R."/>
            <person name="Hamada M."/>
            <person name="Harada C."/>
            <person name="Hayashi A."/>
            <person name="Hijishita S."/>
            <person name="Honda M."/>
            <person name="Hosokawa S."/>
            <person name="Ichikawa Y."/>
            <person name="Idonuma A."/>
            <person name="Iijima M."/>
            <person name="Ikeda M."/>
            <person name="Ikeno M."/>
            <person name="Ito K."/>
            <person name="Ito S."/>
            <person name="Ito T."/>
            <person name="Ito Y."/>
            <person name="Ito Y."/>
            <person name="Iwabuchi A."/>
            <person name="Kamiya K."/>
            <person name="Karasawa W."/>
            <person name="Kurita K."/>
            <person name="Katagiri S."/>
            <person name="Kikuta A."/>
            <person name="Kobayashi H."/>
            <person name="Kobayashi N."/>
            <person name="Machita K."/>
            <person name="Maehara T."/>
            <person name="Masukawa M."/>
            <person name="Mizubayashi T."/>
            <person name="Mukai Y."/>
            <person name="Nagasaki H."/>
            <person name="Nagata Y."/>
            <person name="Naito S."/>
            <person name="Nakashima M."/>
            <person name="Nakama Y."/>
            <person name="Nakamichi Y."/>
            <person name="Nakamura M."/>
            <person name="Meguro A."/>
            <person name="Negishi M."/>
            <person name="Ohta I."/>
            <person name="Ohta T."/>
            <person name="Okamoto M."/>
            <person name="Ono N."/>
            <person name="Saji S."/>
            <person name="Sakaguchi M."/>
            <person name="Sakai K."/>
            <person name="Shibata M."/>
            <person name="Shimokawa T."/>
            <person name="Song J."/>
            <person name="Takazaki Y."/>
            <person name="Terasawa K."/>
            <person name="Tsugane M."/>
            <person name="Tsuji K."/>
            <person name="Ueda S."/>
            <person name="Waki K."/>
            <person name="Yamagata H."/>
            <person name="Yamamoto M."/>
            <person name="Yamamoto S."/>
            <person name="Yamane H."/>
            <person name="Yoshiki S."/>
            <person name="Yoshihara R."/>
            <person name="Yukawa K."/>
            <person name="Zhong H."/>
            <person name="Yano M."/>
            <person name="Yuan Q."/>
            <person name="Ouyang S."/>
            <person name="Liu J."/>
            <person name="Jones K.M."/>
            <person name="Gansberger K."/>
            <person name="Moffat K."/>
            <person name="Hill J."/>
            <person name="Bera J."/>
            <person name="Fadrosh D."/>
            <person name="Jin S."/>
            <person name="Johri S."/>
            <person name="Kim M."/>
            <person name="Overton L."/>
            <person name="Reardon M."/>
            <person name="Tsitrin T."/>
            <person name="Vuong H."/>
            <person name="Weaver B."/>
            <person name="Ciecko A."/>
            <person name="Tallon L."/>
            <person name="Jackson J."/>
            <person name="Pai G."/>
            <person name="Aken S.V."/>
            <person name="Utterback T."/>
            <person name="Reidmuller S."/>
            <person name="Feldblyum T."/>
            <person name="Hsiao J."/>
            <person name="Zismann V."/>
            <person name="Iobst S."/>
            <person name="de Vazeille A.R."/>
            <person name="Buell C.R."/>
            <person name="Ying K."/>
            <person name="Li Y."/>
            <person name="Lu T."/>
            <person name="Huang Y."/>
            <person name="Zhao Q."/>
            <person name="Feng Q."/>
            <person name="Zhang L."/>
            <person name="Zhu J."/>
            <person name="Weng Q."/>
            <person name="Mu J."/>
            <person name="Lu Y."/>
            <person name="Fan D."/>
            <person name="Liu Y."/>
            <person name="Guan J."/>
            <person name="Zhang Y."/>
            <person name="Yu S."/>
            <person name="Liu X."/>
            <person name="Zhang Y."/>
            <person name="Hong G."/>
            <person name="Han B."/>
            <person name="Choisne N."/>
            <person name="Demange N."/>
            <person name="Orjeda G."/>
            <person name="Samain S."/>
            <person name="Cattolico L."/>
            <person name="Pelletier E."/>
            <person name="Couloux A."/>
            <person name="Segurens B."/>
            <person name="Wincker P."/>
            <person name="D'Hont A."/>
            <person name="Scarpelli C."/>
            <person name="Weissenbach J."/>
            <person name="Salanoubat M."/>
            <person name="Quetier F."/>
            <person name="Yu Y."/>
            <person name="Kim H.R."/>
            <person name="Rambo T."/>
            <person name="Currie J."/>
            <person name="Collura K."/>
            <person name="Luo M."/>
            <person name="Yang T."/>
            <person name="Ammiraju J.S.S."/>
            <person name="Engler F."/>
            <person name="Soderlund C."/>
            <person name="Wing R.A."/>
            <person name="Palmer L.E."/>
            <person name="de la Bastide M."/>
            <person name="Spiegel L."/>
            <person name="Nascimento L."/>
            <person name="Zutavern T."/>
            <person name="O'Shaughnessy A."/>
            <person name="Dike S."/>
            <person name="Dedhia N."/>
            <person name="Preston R."/>
            <person name="Balija V."/>
            <person name="McCombie W.R."/>
            <person name="Chow T."/>
            <person name="Chen H."/>
            <person name="Chung M."/>
            <person name="Chen C."/>
            <person name="Shaw J."/>
            <person name="Wu H."/>
            <person name="Hsiao K."/>
            <person name="Chao Y."/>
            <person name="Chu M."/>
            <person name="Cheng C."/>
            <person name="Hour A."/>
            <person name="Lee P."/>
            <person name="Lin S."/>
            <person name="Lin Y."/>
            <person name="Liou J."/>
            <person name="Liu S."/>
            <person name="Hsing Y."/>
            <person name="Raghuvanshi S."/>
            <person name="Mohanty A."/>
            <person name="Bharti A.K."/>
            <person name="Gaur A."/>
            <person name="Gupta V."/>
            <person name="Kumar D."/>
            <person name="Ravi V."/>
            <person name="Vij S."/>
            <person name="Kapur A."/>
            <person name="Khurana P."/>
            <person name="Khurana P."/>
            <person name="Khurana J.P."/>
            <person name="Tyagi A.K."/>
            <person name="Gaikwad K."/>
            <person name="Singh A."/>
            <person name="Dalal V."/>
            <person name="Srivastava S."/>
            <person name="Dixit A."/>
            <person name="Pal A.K."/>
            <person name="Ghazi I.A."/>
            <person name="Yadav M."/>
            <person name="Pandit A."/>
            <person name="Bhargava A."/>
            <person name="Sureshbabu K."/>
            <person name="Batra K."/>
            <person name="Sharma T.R."/>
            <person name="Mohapatra T."/>
            <person name="Singh N.K."/>
            <person name="Messing J."/>
            <person name="Nelson A.B."/>
            <person name="Fuks G."/>
            <person name="Kavchok S."/>
            <person name="Keizer G."/>
            <person name="Linton E."/>
            <person name="Llaca V."/>
            <person name="Song R."/>
            <person name="Tanyolac B."/>
            <person name="Young S."/>
            <person name="Ho-Il K."/>
            <person name="Hahn J.H."/>
            <person name="Sangsakoo G."/>
            <person name="Vanavichit A."/>
            <person name="de Mattos Luiz.A.T."/>
            <person name="Zimmer P.D."/>
            <person name="Malone G."/>
            <person name="Dellagostin O."/>
            <person name="de Oliveira A.C."/>
            <person name="Bevan M."/>
            <person name="Bancroft I."/>
            <person name="Minx P."/>
            <person name="Cordum H."/>
            <person name="Wilson R."/>
            <person name="Cheng Z."/>
            <person name="Jin W."/>
            <person name="Jiang J."/>
            <person name="Leong S.A."/>
            <person name="Iwama H."/>
            <person name="Gojobori T."/>
            <person name="Itoh T."/>
            <person name="Niimura Y."/>
            <person name="Fujii Y."/>
            <person name="Habara T."/>
            <person name="Sakai H."/>
            <person name="Sato Y."/>
            <person name="Wilson G."/>
            <person name="Kumar K."/>
            <person name="McCouch S."/>
            <person name="Juretic N."/>
            <person name="Hoen D."/>
            <person name="Wright S."/>
            <person name="Bruskiewich R."/>
            <person name="Bureau T."/>
            <person name="Miyao A."/>
            <person name="Hirochika H."/>
            <person name="Nishikawa T."/>
            <person name="Kadowaki K."/>
            <person name="Sugiura M."/>
            <person name="Burr B."/>
            <person name="Sasaki T."/>
        </authorList>
    </citation>
    <scope>NUCLEOTIDE SEQUENCE [LARGE SCALE GENOMIC DNA]</scope>
    <source>
        <strain evidence="2">cv. Nipponbare</strain>
    </source>
</reference>
<gene>
    <name evidence="1" type="primary">B1160F02.1</name>
</gene>